<dbReference type="Pfam" id="PF04250">
    <property type="entry name" value="DUF429"/>
    <property type="match status" value="1"/>
</dbReference>
<dbReference type="InterPro" id="IPR007362">
    <property type="entry name" value="DUF429"/>
</dbReference>
<protein>
    <recommendedName>
        <fullName evidence="2">DUF429 domain-containing protein</fullName>
    </recommendedName>
</protein>
<reference evidence="1" key="1">
    <citation type="submission" date="2018-06" db="EMBL/GenBank/DDBJ databases">
        <authorList>
            <person name="Zhirakovskaya E."/>
        </authorList>
    </citation>
    <scope>NUCLEOTIDE SEQUENCE</scope>
</reference>
<dbReference type="EMBL" id="UOGA01000146">
    <property type="protein sequence ID" value="VAX19142.1"/>
    <property type="molecule type" value="Genomic_DNA"/>
</dbReference>
<evidence type="ECO:0008006" key="2">
    <source>
        <dbReference type="Google" id="ProtNLM"/>
    </source>
</evidence>
<accession>A0A3B1BT87</accession>
<dbReference type="AlphaFoldDB" id="A0A3B1BT87"/>
<name>A0A3B1BT87_9ZZZZ</name>
<organism evidence="1">
    <name type="scientific">hydrothermal vent metagenome</name>
    <dbReference type="NCBI Taxonomy" id="652676"/>
    <lineage>
        <taxon>unclassified sequences</taxon>
        <taxon>metagenomes</taxon>
        <taxon>ecological metagenomes</taxon>
    </lineage>
</organism>
<evidence type="ECO:0000313" key="1">
    <source>
        <dbReference type="EMBL" id="VAX19142.1"/>
    </source>
</evidence>
<gene>
    <name evidence="1" type="ORF">MNBD_NITROSPINAE04-340</name>
</gene>
<sequence length="86" mass="9792">MAWVGGVDGCKCGWFAVFKNVKRSGFSRIEEAVDAFLRKKVAVAKDDILDAYAALWSAERIYLKKAIRIPEKPPKDEKGLCMEIWR</sequence>
<proteinExistence type="predicted"/>